<dbReference type="FunFam" id="3.40.50.1220:FF:000002">
    <property type="entry name" value="NAD(P) transhydrogenase subunit beta"/>
    <property type="match status" value="1"/>
</dbReference>
<evidence type="ECO:0000256" key="10">
    <source>
        <dbReference type="ARBA" id="ARBA00022967"/>
    </source>
</evidence>
<evidence type="ECO:0000256" key="9">
    <source>
        <dbReference type="ARBA" id="ARBA00022857"/>
    </source>
</evidence>
<evidence type="ECO:0000256" key="14">
    <source>
        <dbReference type="ARBA" id="ARBA00048202"/>
    </source>
</evidence>
<keyword evidence="6 15" id="KW-1003">Cell membrane</keyword>
<keyword evidence="10 15" id="KW-1278">Translocase</keyword>
<evidence type="ECO:0000259" key="17">
    <source>
        <dbReference type="Pfam" id="PF02233"/>
    </source>
</evidence>
<dbReference type="Gene3D" id="3.40.50.1220">
    <property type="entry name" value="TPP-binding domain"/>
    <property type="match status" value="1"/>
</dbReference>
<dbReference type="InterPro" id="IPR029035">
    <property type="entry name" value="DHS-like_NAD/FAD-binding_dom"/>
</dbReference>
<evidence type="ECO:0000256" key="3">
    <source>
        <dbReference type="ARBA" id="ARBA00007919"/>
    </source>
</evidence>
<comment type="function">
    <text evidence="1 15">The transhydrogenation between NADH and NADP is coupled to respiration and ATP hydrolysis and functions as a proton pump across the membrane.</text>
</comment>
<evidence type="ECO:0000256" key="7">
    <source>
        <dbReference type="ARBA" id="ARBA00022519"/>
    </source>
</evidence>
<keyword evidence="13 15" id="KW-0472">Membrane</keyword>
<keyword evidence="11 16" id="KW-1133">Transmembrane helix</keyword>
<accession>A0A1M6PVJ1</accession>
<keyword evidence="12 15" id="KW-0520">NAD</keyword>
<proteinExistence type="inferred from homology"/>
<organism evidence="18 19">
    <name type="scientific">Reichenbachiella agariperforans</name>
    <dbReference type="NCBI Taxonomy" id="156994"/>
    <lineage>
        <taxon>Bacteria</taxon>
        <taxon>Pseudomonadati</taxon>
        <taxon>Bacteroidota</taxon>
        <taxon>Cytophagia</taxon>
        <taxon>Cytophagales</taxon>
        <taxon>Reichenbachiellaceae</taxon>
        <taxon>Reichenbachiella</taxon>
    </lineage>
</organism>
<dbReference type="InterPro" id="IPR012136">
    <property type="entry name" value="NADH_DH_b"/>
</dbReference>
<dbReference type="Pfam" id="PF02233">
    <property type="entry name" value="PNTB"/>
    <property type="match status" value="1"/>
</dbReference>
<evidence type="ECO:0000256" key="13">
    <source>
        <dbReference type="ARBA" id="ARBA00023136"/>
    </source>
</evidence>
<comment type="subcellular location">
    <subcellularLocation>
        <location evidence="2">Cell inner membrane</location>
        <topology evidence="2">Multi-pass membrane protein</topology>
    </subcellularLocation>
</comment>
<evidence type="ECO:0000256" key="5">
    <source>
        <dbReference type="ARBA" id="ARBA00014581"/>
    </source>
</evidence>
<feature type="transmembrane region" description="Helical" evidence="16">
    <location>
        <begin position="209"/>
        <end position="229"/>
    </location>
</feature>
<name>A0A1M6PVJ1_REIAG</name>
<sequence>MQYINLLYILSTVLLIIGLRRMSSPASAAKGNLIAAAGMGLATIVAMFDPIAGDQGNYAWIIVALAIGTVVGLVFSKKVAMTAIPELVSLFNGFGGACAVAISIIEVYKFGETSSIGARATTYMALFIGGVAFTGSLIAYGKLSGKVKDWKSGISSYFNLIWLALCLGLIIYEVVAMGQIEYLPMAILVVSLIYGFTFVLPIGGADMPVVISLLNAFTGIAAALAGIVYSNMVMLLGGILVGSSGTILTVLMCNAMNRSLINVIIGGFGSSAATAGAGPEGDVKEATANDTAIMMRYATNVMIIPGYGMAVAQAQKACKELDKSLTERGVNVNYAIHPVAGRMPGHMNVLLAEADVPYNKLIDMDDANNMFGDTDVCLVVGANDVVNPSALDDPSSPIYGMPVLEILKSKNVVVLKRSMNKGYSGIENPLFFHERTKMLFGDAKATIETLNNEVKSMD</sequence>
<feature type="transmembrane region" description="Helical" evidence="16">
    <location>
        <begin position="58"/>
        <end position="75"/>
    </location>
</feature>
<feature type="transmembrane region" description="Helical" evidence="16">
    <location>
        <begin position="153"/>
        <end position="176"/>
    </location>
</feature>
<dbReference type="InterPro" id="IPR034300">
    <property type="entry name" value="PNTB-like"/>
</dbReference>
<dbReference type="PANTHER" id="PTHR44758">
    <property type="entry name" value="NAD(P) TRANSHYDROGENASE SUBUNIT BETA"/>
    <property type="match status" value="1"/>
</dbReference>
<evidence type="ECO:0000256" key="1">
    <source>
        <dbReference type="ARBA" id="ARBA00003943"/>
    </source>
</evidence>
<dbReference type="GO" id="GO:0050661">
    <property type="term" value="F:NADP binding"/>
    <property type="evidence" value="ECO:0007669"/>
    <property type="project" value="InterPro"/>
</dbReference>
<dbReference type="EMBL" id="FRAA01000003">
    <property type="protein sequence ID" value="SHK11897.1"/>
    <property type="molecule type" value="Genomic_DNA"/>
</dbReference>
<protein>
    <recommendedName>
        <fullName evidence="5 15">NAD(P) transhydrogenase subunit beta</fullName>
        <ecNumber evidence="4 15">7.1.1.1</ecNumber>
    </recommendedName>
    <alternativeName>
        <fullName evidence="15">Nicotinamide nucleotide transhydrogenase subunit beta</fullName>
    </alternativeName>
</protein>
<dbReference type="SUPFAM" id="SSF52467">
    <property type="entry name" value="DHS-like NAD/FAD-binding domain"/>
    <property type="match status" value="1"/>
</dbReference>
<evidence type="ECO:0000256" key="4">
    <source>
        <dbReference type="ARBA" id="ARBA00012943"/>
    </source>
</evidence>
<evidence type="ECO:0000256" key="8">
    <source>
        <dbReference type="ARBA" id="ARBA00022692"/>
    </source>
</evidence>
<comment type="similarity">
    <text evidence="3 15">Belongs to the PNT beta subunit family.</text>
</comment>
<dbReference type="RefSeq" id="WP_317041714.1">
    <property type="nucleotide sequence ID" value="NZ_FRAA01000003.1"/>
</dbReference>
<keyword evidence="9 15" id="KW-0521">NADP</keyword>
<evidence type="ECO:0000256" key="12">
    <source>
        <dbReference type="ARBA" id="ARBA00023027"/>
    </source>
</evidence>
<comment type="catalytic activity">
    <reaction evidence="14 15">
        <text>NAD(+) + NADPH + H(+)(in) = NADH + NADP(+) + H(+)(out)</text>
        <dbReference type="Rhea" id="RHEA:47992"/>
        <dbReference type="ChEBI" id="CHEBI:15378"/>
        <dbReference type="ChEBI" id="CHEBI:57540"/>
        <dbReference type="ChEBI" id="CHEBI:57783"/>
        <dbReference type="ChEBI" id="CHEBI:57945"/>
        <dbReference type="ChEBI" id="CHEBI:58349"/>
        <dbReference type="EC" id="7.1.1.1"/>
    </reaction>
</comment>
<feature type="domain" description="NADP transhydrogenase beta-like" evidence="17">
    <location>
        <begin position="5"/>
        <end position="452"/>
    </location>
</feature>
<dbReference type="GO" id="GO:0005886">
    <property type="term" value="C:plasma membrane"/>
    <property type="evidence" value="ECO:0007669"/>
    <property type="project" value="UniProtKB-SubCell"/>
</dbReference>
<feature type="transmembrane region" description="Helical" evidence="16">
    <location>
        <begin position="182"/>
        <end position="202"/>
    </location>
</feature>
<dbReference type="PIRSF" id="PIRSF000204">
    <property type="entry name" value="PNTB"/>
    <property type="match status" value="1"/>
</dbReference>
<evidence type="ECO:0000256" key="16">
    <source>
        <dbReference type="SAM" id="Phobius"/>
    </source>
</evidence>
<keyword evidence="8 16" id="KW-0812">Transmembrane</keyword>
<evidence type="ECO:0000256" key="15">
    <source>
        <dbReference type="PIRNR" id="PIRNR000204"/>
    </source>
</evidence>
<evidence type="ECO:0000313" key="18">
    <source>
        <dbReference type="EMBL" id="SHK11897.1"/>
    </source>
</evidence>
<evidence type="ECO:0000313" key="19">
    <source>
        <dbReference type="Proteomes" id="UP000184474"/>
    </source>
</evidence>
<feature type="transmembrane region" description="Helical" evidence="16">
    <location>
        <begin position="120"/>
        <end position="141"/>
    </location>
</feature>
<dbReference type="AlphaFoldDB" id="A0A1M6PVJ1"/>
<evidence type="ECO:0000256" key="2">
    <source>
        <dbReference type="ARBA" id="ARBA00004429"/>
    </source>
</evidence>
<dbReference type="GO" id="GO:0008750">
    <property type="term" value="F:proton-translocating NAD(P)+ transhydrogenase activity"/>
    <property type="evidence" value="ECO:0007669"/>
    <property type="project" value="UniProtKB-EC"/>
</dbReference>
<dbReference type="EC" id="7.1.1.1" evidence="4 15"/>
<dbReference type="STRING" id="156994.SAMN04488028_10356"/>
<reference evidence="19" key="1">
    <citation type="submission" date="2016-11" db="EMBL/GenBank/DDBJ databases">
        <authorList>
            <person name="Varghese N."/>
            <person name="Submissions S."/>
        </authorList>
    </citation>
    <scope>NUCLEOTIDE SEQUENCE [LARGE SCALE GENOMIC DNA]</scope>
    <source>
        <strain evidence="19">DSM 26134</strain>
    </source>
</reference>
<evidence type="ECO:0000256" key="11">
    <source>
        <dbReference type="ARBA" id="ARBA00022989"/>
    </source>
</evidence>
<feature type="transmembrane region" description="Helical" evidence="16">
    <location>
        <begin position="235"/>
        <end position="253"/>
    </location>
</feature>
<dbReference type="PANTHER" id="PTHR44758:SF1">
    <property type="entry name" value="NAD(P) TRANSHYDROGENASE SUBUNIT BETA"/>
    <property type="match status" value="1"/>
</dbReference>
<feature type="transmembrane region" description="Helical" evidence="16">
    <location>
        <begin position="87"/>
        <end position="108"/>
    </location>
</feature>
<feature type="transmembrane region" description="Helical" evidence="16">
    <location>
        <begin position="34"/>
        <end position="52"/>
    </location>
</feature>
<keyword evidence="7 15" id="KW-0997">Cell inner membrane</keyword>
<feature type="transmembrane region" description="Helical" evidence="16">
    <location>
        <begin position="6"/>
        <end position="22"/>
    </location>
</feature>
<evidence type="ECO:0000256" key="6">
    <source>
        <dbReference type="ARBA" id="ARBA00022475"/>
    </source>
</evidence>
<gene>
    <name evidence="18" type="ORF">SAMN04488028_10356</name>
</gene>
<dbReference type="Proteomes" id="UP000184474">
    <property type="component" value="Unassembled WGS sequence"/>
</dbReference>
<keyword evidence="19" id="KW-1185">Reference proteome</keyword>